<evidence type="ECO:0000256" key="3">
    <source>
        <dbReference type="ARBA" id="ARBA00022558"/>
    </source>
</evidence>
<dbReference type="InterPro" id="IPR036316">
    <property type="entry name" value="Pili_assmbl_chap_C_dom_sf"/>
</dbReference>
<dbReference type="InterPro" id="IPR016148">
    <property type="entry name" value="Pili_assmbl_chaperone_C"/>
</dbReference>
<keyword evidence="13" id="KW-1185">Reference proteome</keyword>
<dbReference type="PRINTS" id="PR00969">
    <property type="entry name" value="CHAPERONPILI"/>
</dbReference>
<evidence type="ECO:0000313" key="13">
    <source>
        <dbReference type="Proteomes" id="UP001302443"/>
    </source>
</evidence>
<feature type="signal peptide" evidence="9">
    <location>
        <begin position="1"/>
        <end position="22"/>
    </location>
</feature>
<dbReference type="SUPFAM" id="SSF49354">
    <property type="entry name" value="PapD-like"/>
    <property type="match status" value="1"/>
</dbReference>
<dbReference type="InterPro" id="IPR016147">
    <property type="entry name" value="Pili_assmbl_chaperone_N"/>
</dbReference>
<dbReference type="SUPFAM" id="SSF49584">
    <property type="entry name" value="Periplasmic chaperone C-domain"/>
    <property type="match status" value="1"/>
</dbReference>
<dbReference type="PROSITE" id="PS00635">
    <property type="entry name" value="PILI_CHAPERONE"/>
    <property type="match status" value="1"/>
</dbReference>
<evidence type="ECO:0000313" key="12">
    <source>
        <dbReference type="EMBL" id="WPA91618.1"/>
    </source>
</evidence>
<keyword evidence="7" id="KW-0393">Immunoglobulin domain</keyword>
<feature type="domain" description="Pili assembly chaperone C-terminal" evidence="11">
    <location>
        <begin position="169"/>
        <end position="229"/>
    </location>
</feature>
<evidence type="ECO:0000256" key="1">
    <source>
        <dbReference type="ARBA" id="ARBA00004418"/>
    </source>
</evidence>
<evidence type="ECO:0000256" key="4">
    <source>
        <dbReference type="ARBA" id="ARBA00022729"/>
    </source>
</evidence>
<protein>
    <submittedName>
        <fullName evidence="12">Fimbria/pilus periplasmic chaperone</fullName>
    </submittedName>
</protein>
<evidence type="ECO:0000256" key="2">
    <source>
        <dbReference type="ARBA" id="ARBA00007399"/>
    </source>
</evidence>
<sequence length="246" mass="27382">MFMMKKLSVLLLSCFVTANAYSAISMDRTRIIYNGDSNSVSLTVSNKNNQLPYLAQGWFQDEKGEKLTSYFTILPPIQRINAGQTSQLRIEALPDIVKLPQDRESLFFFNLREIPPTSKKSNVLQIALQTRVKLFYRPASLAVDSTQMKNAPWQNKLVLVKKDGAIYAKNPTAYYVVLNNIRKSANAEKAKSFVAVDVAPFAEQKLSITADQLGSSPVINYINDYGGQVDVPFVCSATECHAQAAN</sequence>
<dbReference type="InterPro" id="IPR008962">
    <property type="entry name" value="PapD-like_sf"/>
</dbReference>
<evidence type="ECO:0000259" key="11">
    <source>
        <dbReference type="Pfam" id="PF02753"/>
    </source>
</evidence>
<organism evidence="12 13">
    <name type="scientific">Providencia zhijiangensis</name>
    <dbReference type="NCBI Taxonomy" id="3053982"/>
    <lineage>
        <taxon>Bacteria</taxon>
        <taxon>Pseudomonadati</taxon>
        <taxon>Pseudomonadota</taxon>
        <taxon>Gammaproteobacteria</taxon>
        <taxon>Enterobacterales</taxon>
        <taxon>Morganellaceae</taxon>
        <taxon>Providencia</taxon>
    </lineage>
</organism>
<comment type="subcellular location">
    <subcellularLocation>
        <location evidence="1 8">Periplasm</location>
    </subcellularLocation>
</comment>
<dbReference type="EMBL" id="CP135990">
    <property type="protein sequence ID" value="WPA91618.1"/>
    <property type="molecule type" value="Genomic_DNA"/>
</dbReference>
<keyword evidence="3" id="KW-1029">Fimbrium biogenesis</keyword>
<evidence type="ECO:0000256" key="9">
    <source>
        <dbReference type="SAM" id="SignalP"/>
    </source>
</evidence>
<feature type="domain" description="Pili assembly chaperone N-terminal" evidence="10">
    <location>
        <begin position="24"/>
        <end position="141"/>
    </location>
</feature>
<gene>
    <name evidence="12" type="ORF">QS795_014230</name>
</gene>
<keyword evidence="6 8" id="KW-0143">Chaperone</keyword>
<dbReference type="PANTHER" id="PTHR30251:SF2">
    <property type="entry name" value="FIMBRIAL CHAPERONE YADV-RELATED"/>
    <property type="match status" value="1"/>
</dbReference>
<dbReference type="InterPro" id="IPR050643">
    <property type="entry name" value="Periplasmic_pilus_chap"/>
</dbReference>
<feature type="chain" id="PRO_5046842084" evidence="9">
    <location>
        <begin position="23"/>
        <end position="246"/>
    </location>
</feature>
<name>A0ABZ0N2C2_9GAMM</name>
<proteinExistence type="inferred from homology"/>
<evidence type="ECO:0000259" key="10">
    <source>
        <dbReference type="Pfam" id="PF00345"/>
    </source>
</evidence>
<dbReference type="Pfam" id="PF00345">
    <property type="entry name" value="PapD_N"/>
    <property type="match status" value="1"/>
</dbReference>
<dbReference type="Pfam" id="PF02753">
    <property type="entry name" value="PapD_C"/>
    <property type="match status" value="1"/>
</dbReference>
<dbReference type="Gene3D" id="2.60.40.10">
    <property type="entry name" value="Immunoglobulins"/>
    <property type="match status" value="2"/>
</dbReference>
<dbReference type="PANTHER" id="PTHR30251">
    <property type="entry name" value="PILUS ASSEMBLY CHAPERONE"/>
    <property type="match status" value="1"/>
</dbReference>
<dbReference type="InterPro" id="IPR013783">
    <property type="entry name" value="Ig-like_fold"/>
</dbReference>
<reference evidence="12 13" key="1">
    <citation type="submission" date="2023-09" db="EMBL/GenBank/DDBJ databases">
        <title>Genomic Revisitation and Reclassification of the Genus Providencia.</title>
        <authorList>
            <person name="Dong X."/>
        </authorList>
    </citation>
    <scope>NUCLEOTIDE SEQUENCE [LARGE SCALE GENOMIC DNA]</scope>
    <source>
        <strain evidence="12 13">D4759</strain>
    </source>
</reference>
<dbReference type="InterPro" id="IPR001829">
    <property type="entry name" value="Pili_assmbl_chaperone_bac"/>
</dbReference>
<dbReference type="Proteomes" id="UP001302443">
    <property type="component" value="Chromosome"/>
</dbReference>
<keyword evidence="5" id="KW-0574">Periplasm</keyword>
<evidence type="ECO:0000256" key="6">
    <source>
        <dbReference type="ARBA" id="ARBA00023186"/>
    </source>
</evidence>
<evidence type="ECO:0000256" key="8">
    <source>
        <dbReference type="RuleBase" id="RU003918"/>
    </source>
</evidence>
<evidence type="ECO:0000256" key="7">
    <source>
        <dbReference type="ARBA" id="ARBA00023319"/>
    </source>
</evidence>
<accession>A0ABZ0N2C2</accession>
<keyword evidence="4 9" id="KW-0732">Signal</keyword>
<dbReference type="InterPro" id="IPR018046">
    <property type="entry name" value="Pili_assmbl_chaperone_CS"/>
</dbReference>
<dbReference type="RefSeq" id="WP_154603414.1">
    <property type="nucleotide sequence ID" value="NZ_CP135990.1"/>
</dbReference>
<evidence type="ECO:0000256" key="5">
    <source>
        <dbReference type="ARBA" id="ARBA00022764"/>
    </source>
</evidence>
<comment type="similarity">
    <text evidence="2 8">Belongs to the periplasmic pilus chaperone family.</text>
</comment>